<dbReference type="AlphaFoldDB" id="A0A841TXL0"/>
<keyword evidence="3" id="KW-1185">Reference proteome</keyword>
<dbReference type="Pfam" id="PF01381">
    <property type="entry name" value="HTH_3"/>
    <property type="match status" value="1"/>
</dbReference>
<evidence type="ECO:0000313" key="3">
    <source>
        <dbReference type="Proteomes" id="UP000553776"/>
    </source>
</evidence>
<dbReference type="Proteomes" id="UP000553776">
    <property type="component" value="Unassembled WGS sequence"/>
</dbReference>
<dbReference type="CDD" id="cd00093">
    <property type="entry name" value="HTH_XRE"/>
    <property type="match status" value="1"/>
</dbReference>
<dbReference type="Gene3D" id="1.10.260.40">
    <property type="entry name" value="lambda repressor-like DNA-binding domains"/>
    <property type="match status" value="1"/>
</dbReference>
<proteinExistence type="predicted"/>
<dbReference type="SUPFAM" id="SSF47413">
    <property type="entry name" value="lambda repressor-like DNA-binding domains"/>
    <property type="match status" value="1"/>
</dbReference>
<evidence type="ECO:0000313" key="2">
    <source>
        <dbReference type="EMBL" id="MBB6692339.1"/>
    </source>
</evidence>
<feature type="domain" description="HTH cro/C1-type" evidence="1">
    <location>
        <begin position="8"/>
        <end position="67"/>
    </location>
</feature>
<dbReference type="RefSeq" id="WP_185136331.1">
    <property type="nucleotide sequence ID" value="NZ_JACJVR010000052.1"/>
</dbReference>
<accession>A0A841TXL0</accession>
<dbReference type="GO" id="GO:0003677">
    <property type="term" value="F:DNA binding"/>
    <property type="evidence" value="ECO:0007669"/>
    <property type="project" value="InterPro"/>
</dbReference>
<dbReference type="InterPro" id="IPR010982">
    <property type="entry name" value="Lambda_DNA-bd_dom_sf"/>
</dbReference>
<name>A0A841TXL0_9BACL</name>
<gene>
    <name evidence="2" type="ORF">H7B90_13085</name>
</gene>
<organism evidence="2 3">
    <name type="scientific">Cohnella xylanilytica</name>
    <dbReference type="NCBI Taxonomy" id="557555"/>
    <lineage>
        <taxon>Bacteria</taxon>
        <taxon>Bacillati</taxon>
        <taxon>Bacillota</taxon>
        <taxon>Bacilli</taxon>
        <taxon>Bacillales</taxon>
        <taxon>Paenibacillaceae</taxon>
        <taxon>Cohnella</taxon>
    </lineage>
</organism>
<protein>
    <submittedName>
        <fullName evidence="2">Helix-turn-helix transcriptional regulator</fullName>
    </submittedName>
</protein>
<dbReference type="PROSITE" id="PS50943">
    <property type="entry name" value="HTH_CROC1"/>
    <property type="match status" value="1"/>
</dbReference>
<dbReference type="SMART" id="SM00530">
    <property type="entry name" value="HTH_XRE"/>
    <property type="match status" value="1"/>
</dbReference>
<reference evidence="2 3" key="1">
    <citation type="submission" date="2020-08" db="EMBL/GenBank/DDBJ databases">
        <title>Cohnella phylogeny.</title>
        <authorList>
            <person name="Dunlap C."/>
        </authorList>
    </citation>
    <scope>NUCLEOTIDE SEQUENCE [LARGE SCALE GENOMIC DNA]</scope>
    <source>
        <strain evidence="2 3">DSM 25239</strain>
    </source>
</reference>
<comment type="caution">
    <text evidence="2">The sequence shown here is derived from an EMBL/GenBank/DDBJ whole genome shotgun (WGS) entry which is preliminary data.</text>
</comment>
<sequence>MSEFGNYIKELRGNKSLRELERLSNVSHTYISKLEKGFDPRSGEKIVPSIDTIKKLASAFDIDYVELMDKAGYFDDDANVYLKSELYNELTSGLKVMESQIQNMKDDAIESLKQGTIPLDKWLLTGNTTWRGRTLTVGNARDLMAFLDNCLDNEIEHIIKHLRIRYNGRKLNEKDRERILDMIKVLFPEDASKET</sequence>
<dbReference type="EMBL" id="JACJVR010000052">
    <property type="protein sequence ID" value="MBB6692339.1"/>
    <property type="molecule type" value="Genomic_DNA"/>
</dbReference>
<dbReference type="InterPro" id="IPR001387">
    <property type="entry name" value="Cro/C1-type_HTH"/>
</dbReference>
<evidence type="ECO:0000259" key="1">
    <source>
        <dbReference type="PROSITE" id="PS50943"/>
    </source>
</evidence>